<evidence type="ECO:0000256" key="1">
    <source>
        <dbReference type="ARBA" id="ARBA00022723"/>
    </source>
</evidence>
<gene>
    <name evidence="4" type="ORF">THASP1DRAFT_11037</name>
</gene>
<feature type="domain" description="Tyrosinase copper-binding" evidence="3">
    <location>
        <begin position="23"/>
        <end position="34"/>
    </location>
</feature>
<dbReference type="PRINTS" id="PR00092">
    <property type="entry name" value="TYROSINASE"/>
</dbReference>
<keyword evidence="2" id="KW-0186">Copper</keyword>
<dbReference type="PANTHER" id="PTHR11474:SF126">
    <property type="entry name" value="TYROSINASE-LIKE PROTEIN TYR-1-RELATED"/>
    <property type="match status" value="1"/>
</dbReference>
<dbReference type="Gene3D" id="1.10.1280.10">
    <property type="entry name" value="Di-copper center containing domain from catechol oxidase"/>
    <property type="match status" value="1"/>
</dbReference>
<evidence type="ECO:0000313" key="5">
    <source>
        <dbReference type="Proteomes" id="UP000271241"/>
    </source>
</evidence>
<evidence type="ECO:0000259" key="3">
    <source>
        <dbReference type="PROSITE" id="PS00498"/>
    </source>
</evidence>
<dbReference type="GO" id="GO:0016491">
    <property type="term" value="F:oxidoreductase activity"/>
    <property type="evidence" value="ECO:0007669"/>
    <property type="project" value="InterPro"/>
</dbReference>
<evidence type="ECO:0000256" key="2">
    <source>
        <dbReference type="ARBA" id="ARBA00023008"/>
    </source>
</evidence>
<feature type="non-terminal residue" evidence="4">
    <location>
        <position position="86"/>
    </location>
</feature>
<reference evidence="5" key="1">
    <citation type="journal article" date="2018" name="Nat. Microbiol.">
        <title>Leveraging single-cell genomics to expand the fungal tree of life.</title>
        <authorList>
            <person name="Ahrendt S.R."/>
            <person name="Quandt C.A."/>
            <person name="Ciobanu D."/>
            <person name="Clum A."/>
            <person name="Salamov A."/>
            <person name="Andreopoulos B."/>
            <person name="Cheng J.F."/>
            <person name="Woyke T."/>
            <person name="Pelin A."/>
            <person name="Henrissat B."/>
            <person name="Reynolds N.K."/>
            <person name="Benny G.L."/>
            <person name="Smith M.E."/>
            <person name="James T.Y."/>
            <person name="Grigoriev I.V."/>
        </authorList>
    </citation>
    <scope>NUCLEOTIDE SEQUENCE [LARGE SCALE GENOMIC DNA]</scope>
    <source>
        <strain evidence="5">RSA 1356</strain>
    </source>
</reference>
<sequence length="86" mass="9698">EGPHGNVHNGIGDQFMGMRSPEDPIFFLHHGFVDKLWADWQKTSPARANSYGGRNYGGALAQKTDVLGYGYRVQDVMDTRNLCYTY</sequence>
<dbReference type="STRING" id="78915.A0A4P9XT91"/>
<dbReference type="GO" id="GO:0046872">
    <property type="term" value="F:metal ion binding"/>
    <property type="evidence" value="ECO:0007669"/>
    <property type="project" value="UniProtKB-KW"/>
</dbReference>
<feature type="non-terminal residue" evidence="4">
    <location>
        <position position="1"/>
    </location>
</feature>
<dbReference type="SUPFAM" id="SSF48056">
    <property type="entry name" value="Di-copper centre-containing domain"/>
    <property type="match status" value="1"/>
</dbReference>
<dbReference type="Proteomes" id="UP000271241">
    <property type="component" value="Unassembled WGS sequence"/>
</dbReference>
<proteinExistence type="predicted"/>
<protein>
    <recommendedName>
        <fullName evidence="3">Tyrosinase copper-binding domain-containing protein</fullName>
    </recommendedName>
</protein>
<dbReference type="Pfam" id="PF00264">
    <property type="entry name" value="Tyrosinase"/>
    <property type="match status" value="1"/>
</dbReference>
<accession>A0A4P9XT91</accession>
<evidence type="ECO:0000313" key="4">
    <source>
        <dbReference type="EMBL" id="RKP09212.1"/>
    </source>
</evidence>
<organism evidence="4 5">
    <name type="scientific">Thamnocephalis sphaerospora</name>
    <dbReference type="NCBI Taxonomy" id="78915"/>
    <lineage>
        <taxon>Eukaryota</taxon>
        <taxon>Fungi</taxon>
        <taxon>Fungi incertae sedis</taxon>
        <taxon>Zoopagomycota</taxon>
        <taxon>Zoopagomycotina</taxon>
        <taxon>Zoopagomycetes</taxon>
        <taxon>Zoopagales</taxon>
        <taxon>Sigmoideomycetaceae</taxon>
        <taxon>Thamnocephalis</taxon>
    </lineage>
</organism>
<dbReference type="PANTHER" id="PTHR11474">
    <property type="entry name" value="TYROSINASE FAMILY MEMBER"/>
    <property type="match status" value="1"/>
</dbReference>
<dbReference type="PROSITE" id="PS00498">
    <property type="entry name" value="TYROSINASE_2"/>
    <property type="match status" value="1"/>
</dbReference>
<keyword evidence="5" id="KW-1185">Reference proteome</keyword>
<dbReference type="AlphaFoldDB" id="A0A4P9XT91"/>
<dbReference type="InterPro" id="IPR008922">
    <property type="entry name" value="Di-copper_centre_dom_sf"/>
</dbReference>
<dbReference type="InterPro" id="IPR050316">
    <property type="entry name" value="Tyrosinase/Hemocyanin"/>
</dbReference>
<dbReference type="OrthoDB" id="6132182at2759"/>
<name>A0A4P9XT91_9FUNG</name>
<keyword evidence="1" id="KW-0479">Metal-binding</keyword>
<dbReference type="InterPro" id="IPR002227">
    <property type="entry name" value="Tyrosinase_Cu-bd"/>
</dbReference>
<dbReference type="EMBL" id="KZ992532">
    <property type="protein sequence ID" value="RKP09212.1"/>
    <property type="molecule type" value="Genomic_DNA"/>
</dbReference>